<keyword evidence="4" id="KW-1185">Reference proteome</keyword>
<dbReference type="SUPFAM" id="SSF158634">
    <property type="entry name" value="RPA2825-like"/>
    <property type="match status" value="1"/>
</dbReference>
<proteinExistence type="predicted"/>
<dbReference type="InterPro" id="IPR022016">
    <property type="entry name" value="DUF3597"/>
</dbReference>
<evidence type="ECO:0000313" key="3">
    <source>
        <dbReference type="EMBL" id="MBB4612127.1"/>
    </source>
</evidence>
<dbReference type="EMBL" id="JACHOA010000001">
    <property type="protein sequence ID" value="MBB4612127.1"/>
    <property type="molecule type" value="Genomic_DNA"/>
</dbReference>
<feature type="compositionally biased region" description="Low complexity" evidence="1">
    <location>
        <begin position="30"/>
        <end position="44"/>
    </location>
</feature>
<evidence type="ECO:0000259" key="2">
    <source>
        <dbReference type="Pfam" id="PF12200"/>
    </source>
</evidence>
<feature type="region of interest" description="Disordered" evidence="1">
    <location>
        <begin position="18"/>
        <end position="53"/>
    </location>
</feature>
<protein>
    <submittedName>
        <fullName evidence="3">3-oxoacyl-ACP reductase-like protein</fullName>
    </submittedName>
</protein>
<accession>A0A7W7A8F4</accession>
<gene>
    <name evidence="3" type="ORF">GGR37_000373</name>
</gene>
<dbReference type="AlphaFoldDB" id="A0A7W7A8F4"/>
<dbReference type="Pfam" id="PF12200">
    <property type="entry name" value="DUF3597"/>
    <property type="match status" value="1"/>
</dbReference>
<dbReference type="RefSeq" id="WP_144902118.1">
    <property type="nucleotide sequence ID" value="NZ_JACHOA010000001.1"/>
</dbReference>
<dbReference type="Proteomes" id="UP000538566">
    <property type="component" value="Unassembled WGS sequence"/>
</dbReference>
<reference evidence="3 4" key="1">
    <citation type="submission" date="2020-08" db="EMBL/GenBank/DDBJ databases">
        <title>Genomic Encyclopedia of Type Strains, Phase IV (KMG-IV): sequencing the most valuable type-strain genomes for metagenomic binning, comparative biology and taxonomic classification.</title>
        <authorList>
            <person name="Goeker M."/>
        </authorList>
    </citation>
    <scope>NUCLEOTIDE SEQUENCE [LARGE SCALE GENOMIC DNA]</scope>
    <source>
        <strain evidence="3 4">DSM 17507</strain>
    </source>
</reference>
<organism evidence="3 4">
    <name type="scientific">Novosphingobium taihuense</name>
    <dbReference type="NCBI Taxonomy" id="260085"/>
    <lineage>
        <taxon>Bacteria</taxon>
        <taxon>Pseudomonadati</taxon>
        <taxon>Pseudomonadota</taxon>
        <taxon>Alphaproteobacteria</taxon>
        <taxon>Sphingomonadales</taxon>
        <taxon>Sphingomonadaceae</taxon>
        <taxon>Novosphingobium</taxon>
    </lineage>
</organism>
<evidence type="ECO:0000313" key="4">
    <source>
        <dbReference type="Proteomes" id="UP000538566"/>
    </source>
</evidence>
<dbReference type="OrthoDB" id="9812045at2"/>
<feature type="domain" description="DUF3597" evidence="2">
    <location>
        <begin position="3"/>
        <end position="133"/>
    </location>
</feature>
<evidence type="ECO:0000256" key="1">
    <source>
        <dbReference type="SAM" id="MobiDB-lite"/>
    </source>
</evidence>
<sequence length="138" mass="14560">MSIFSKIMDAISWKGTRPTQTGYVPKDAPKPTAAPAAPTAAAPAAPAPATPAPVSQFDVEANLAEMAQGKDLNWRTSIVDLMKLLGIDSSLANRKELAQELGYTGALDGSAEMNIWLHRATMRKIAQNGGKVPAAMLD</sequence>
<comment type="caution">
    <text evidence="3">The sequence shown here is derived from an EMBL/GenBank/DDBJ whole genome shotgun (WGS) entry which is preliminary data.</text>
</comment>
<name>A0A7W7A8F4_9SPHN</name>